<comment type="caution">
    <text evidence="2">The sequence shown here is derived from an EMBL/GenBank/DDBJ whole genome shotgun (WGS) entry which is preliminary data.</text>
</comment>
<gene>
    <name evidence="2" type="ORF">GCM10022244_01260</name>
</gene>
<keyword evidence="1" id="KW-1133">Transmembrane helix</keyword>
<feature type="transmembrane region" description="Helical" evidence="1">
    <location>
        <begin position="79"/>
        <end position="100"/>
    </location>
</feature>
<evidence type="ECO:0000256" key="1">
    <source>
        <dbReference type="SAM" id="Phobius"/>
    </source>
</evidence>
<protein>
    <recommendedName>
        <fullName evidence="4">DUF4190 domain-containing protein</fullName>
    </recommendedName>
</protein>
<evidence type="ECO:0000313" key="2">
    <source>
        <dbReference type="EMBL" id="GAA3895189.1"/>
    </source>
</evidence>
<feature type="transmembrane region" description="Helical" evidence="1">
    <location>
        <begin position="26"/>
        <end position="59"/>
    </location>
</feature>
<dbReference type="Proteomes" id="UP001501000">
    <property type="component" value="Unassembled WGS sequence"/>
</dbReference>
<reference evidence="3" key="1">
    <citation type="journal article" date="2019" name="Int. J. Syst. Evol. Microbiol.">
        <title>The Global Catalogue of Microorganisms (GCM) 10K type strain sequencing project: providing services to taxonomists for standard genome sequencing and annotation.</title>
        <authorList>
            <consortium name="The Broad Institute Genomics Platform"/>
            <consortium name="The Broad Institute Genome Sequencing Center for Infectious Disease"/>
            <person name="Wu L."/>
            <person name="Ma J."/>
        </authorList>
    </citation>
    <scope>NUCLEOTIDE SEQUENCE [LARGE SCALE GENOMIC DNA]</scope>
    <source>
        <strain evidence="3">JCM 16956</strain>
    </source>
</reference>
<keyword evidence="1" id="KW-0472">Membrane</keyword>
<sequence>MSFSSPTQPHDHAQHPGGTKRTNGMAIAALVLGIVALVLFWTVFGGIVLGLAAVVLGIIGARRARGGRAPHGKMSVVGAVLGALALIVSVVILAIGASVLGSNEYKNFDECVREATTQSERQACEQDFERDMND</sequence>
<evidence type="ECO:0000313" key="3">
    <source>
        <dbReference type="Proteomes" id="UP001501000"/>
    </source>
</evidence>
<keyword evidence="1" id="KW-0812">Transmembrane</keyword>
<organism evidence="2 3">
    <name type="scientific">Streptomyces gulbargensis</name>
    <dbReference type="NCBI Taxonomy" id="364901"/>
    <lineage>
        <taxon>Bacteria</taxon>
        <taxon>Bacillati</taxon>
        <taxon>Actinomycetota</taxon>
        <taxon>Actinomycetes</taxon>
        <taxon>Kitasatosporales</taxon>
        <taxon>Streptomycetaceae</taxon>
        <taxon>Streptomyces</taxon>
    </lineage>
</organism>
<proteinExistence type="predicted"/>
<name>A0ABP7L6G9_9ACTN</name>
<dbReference type="EMBL" id="BAABAJ010000001">
    <property type="protein sequence ID" value="GAA3895189.1"/>
    <property type="molecule type" value="Genomic_DNA"/>
</dbReference>
<keyword evidence="3" id="KW-1185">Reference proteome</keyword>
<accession>A0ABP7L6G9</accession>
<evidence type="ECO:0008006" key="4">
    <source>
        <dbReference type="Google" id="ProtNLM"/>
    </source>
</evidence>